<protein>
    <recommendedName>
        <fullName evidence="11">Protein BTN</fullName>
    </recommendedName>
</protein>
<dbReference type="STRING" id="556484.B7G7F0"/>
<evidence type="ECO:0000256" key="1">
    <source>
        <dbReference type="ARBA" id="ARBA00004127"/>
    </source>
</evidence>
<organism evidence="9 10">
    <name type="scientific">Phaeodactylum tricornutum (strain CCAP 1055/1)</name>
    <dbReference type="NCBI Taxonomy" id="556484"/>
    <lineage>
        <taxon>Eukaryota</taxon>
        <taxon>Sar</taxon>
        <taxon>Stramenopiles</taxon>
        <taxon>Ochrophyta</taxon>
        <taxon>Bacillariophyta</taxon>
        <taxon>Bacillariophyceae</taxon>
        <taxon>Bacillariophycidae</taxon>
        <taxon>Naviculales</taxon>
        <taxon>Phaeodactylaceae</taxon>
        <taxon>Phaeodactylum</taxon>
    </lineage>
</organism>
<dbReference type="SUPFAM" id="SSF103473">
    <property type="entry name" value="MFS general substrate transporter"/>
    <property type="match status" value="1"/>
</dbReference>
<evidence type="ECO:0000256" key="2">
    <source>
        <dbReference type="ARBA" id="ARBA00007467"/>
    </source>
</evidence>
<comment type="similarity">
    <text evidence="2 7">Belongs to the battenin family.</text>
</comment>
<name>B7G7F0_PHATC</name>
<evidence type="ECO:0000256" key="7">
    <source>
        <dbReference type="RuleBase" id="RU361113"/>
    </source>
</evidence>
<evidence type="ECO:0000256" key="5">
    <source>
        <dbReference type="ARBA" id="ARBA00022989"/>
    </source>
</evidence>
<dbReference type="RefSeq" id="XP_002183135.1">
    <property type="nucleotide sequence ID" value="XM_002183099.1"/>
</dbReference>
<dbReference type="PRINTS" id="PR01315">
    <property type="entry name" value="BATTENIN"/>
</dbReference>
<feature type="transmembrane region" description="Helical" evidence="7">
    <location>
        <begin position="107"/>
        <end position="128"/>
    </location>
</feature>
<keyword evidence="10" id="KW-1185">Reference proteome</keyword>
<dbReference type="OMA" id="WLCNWQV"/>
<feature type="region of interest" description="Disordered" evidence="8">
    <location>
        <begin position="301"/>
        <end position="324"/>
    </location>
</feature>
<evidence type="ECO:0000313" key="10">
    <source>
        <dbReference type="Proteomes" id="UP000000759"/>
    </source>
</evidence>
<feature type="transmembrane region" description="Helical" evidence="7">
    <location>
        <begin position="205"/>
        <end position="226"/>
    </location>
</feature>
<dbReference type="GO" id="GO:0005773">
    <property type="term" value="C:vacuole"/>
    <property type="evidence" value="ECO:0007669"/>
    <property type="project" value="TreeGrafter"/>
</dbReference>
<comment type="subcellular location">
    <subcellularLocation>
        <location evidence="1">Endomembrane system</location>
        <topology evidence="1">Multi-pass membrane protein</topology>
    </subcellularLocation>
</comment>
<dbReference type="PANTHER" id="PTHR10981">
    <property type="entry name" value="BATTENIN"/>
    <property type="match status" value="1"/>
</dbReference>
<dbReference type="InParanoid" id="B7G7F0"/>
<keyword evidence="3" id="KW-0813">Transport</keyword>
<gene>
    <name evidence="9" type="ORF">PHATRDRAFT_48698</name>
</gene>
<reference evidence="10" key="2">
    <citation type="submission" date="2008-08" db="EMBL/GenBank/DDBJ databases">
        <authorList>
            <consortium name="Diatom Consortium"/>
            <person name="Grigoriev I."/>
            <person name="Grimwood J."/>
            <person name="Kuo A."/>
            <person name="Otillar R.P."/>
            <person name="Salamov A."/>
            <person name="Detter J.C."/>
            <person name="Lindquist E."/>
            <person name="Shapiro H."/>
            <person name="Lucas S."/>
            <person name="Glavina del Rio T."/>
            <person name="Pitluck S."/>
            <person name="Rokhsar D."/>
            <person name="Bowler C."/>
        </authorList>
    </citation>
    <scope>GENOME REANNOTATION</scope>
    <source>
        <strain evidence="10">CCAP 1055/1</strain>
    </source>
</reference>
<dbReference type="GO" id="GO:0016020">
    <property type="term" value="C:membrane"/>
    <property type="evidence" value="ECO:0007669"/>
    <property type="project" value="InterPro"/>
</dbReference>
<proteinExistence type="inferred from homology"/>
<keyword evidence="5 7" id="KW-1133">Transmembrane helix</keyword>
<evidence type="ECO:0000256" key="8">
    <source>
        <dbReference type="SAM" id="MobiDB-lite"/>
    </source>
</evidence>
<keyword evidence="4 7" id="KW-0812">Transmembrane</keyword>
<feature type="transmembrane region" description="Helical" evidence="7">
    <location>
        <begin position="135"/>
        <end position="154"/>
    </location>
</feature>
<dbReference type="GeneID" id="7194683"/>
<dbReference type="GO" id="GO:0051453">
    <property type="term" value="P:regulation of intracellular pH"/>
    <property type="evidence" value="ECO:0007669"/>
    <property type="project" value="TreeGrafter"/>
</dbReference>
<reference evidence="9 10" key="1">
    <citation type="journal article" date="2008" name="Nature">
        <title>The Phaeodactylum genome reveals the evolutionary history of diatom genomes.</title>
        <authorList>
            <person name="Bowler C."/>
            <person name="Allen A.E."/>
            <person name="Badger J.H."/>
            <person name="Grimwood J."/>
            <person name="Jabbari K."/>
            <person name="Kuo A."/>
            <person name="Maheswari U."/>
            <person name="Martens C."/>
            <person name="Maumus F."/>
            <person name="Otillar R.P."/>
            <person name="Rayko E."/>
            <person name="Salamov A."/>
            <person name="Vandepoele K."/>
            <person name="Beszteri B."/>
            <person name="Gruber A."/>
            <person name="Heijde M."/>
            <person name="Katinka M."/>
            <person name="Mock T."/>
            <person name="Valentin K."/>
            <person name="Verret F."/>
            <person name="Berges J.A."/>
            <person name="Brownlee C."/>
            <person name="Cadoret J.P."/>
            <person name="Chiovitti A."/>
            <person name="Choi C.J."/>
            <person name="Coesel S."/>
            <person name="De Martino A."/>
            <person name="Detter J.C."/>
            <person name="Durkin C."/>
            <person name="Falciatore A."/>
            <person name="Fournet J."/>
            <person name="Haruta M."/>
            <person name="Huysman M.J."/>
            <person name="Jenkins B.D."/>
            <person name="Jiroutova K."/>
            <person name="Jorgensen R.E."/>
            <person name="Joubert Y."/>
            <person name="Kaplan A."/>
            <person name="Kroger N."/>
            <person name="Kroth P.G."/>
            <person name="La Roche J."/>
            <person name="Lindquist E."/>
            <person name="Lommer M."/>
            <person name="Martin-Jezequel V."/>
            <person name="Lopez P.J."/>
            <person name="Lucas S."/>
            <person name="Mangogna M."/>
            <person name="McGinnis K."/>
            <person name="Medlin L.K."/>
            <person name="Montsant A."/>
            <person name="Oudot-Le Secq M.P."/>
            <person name="Napoli C."/>
            <person name="Obornik M."/>
            <person name="Parker M.S."/>
            <person name="Petit J.L."/>
            <person name="Porcel B.M."/>
            <person name="Poulsen N."/>
            <person name="Robison M."/>
            <person name="Rychlewski L."/>
            <person name="Rynearson T.A."/>
            <person name="Schmutz J."/>
            <person name="Shapiro H."/>
            <person name="Siaut M."/>
            <person name="Stanley M."/>
            <person name="Sussman M.R."/>
            <person name="Taylor A.R."/>
            <person name="Vardi A."/>
            <person name="von Dassow P."/>
            <person name="Vyverman W."/>
            <person name="Willis A."/>
            <person name="Wyrwicz L.S."/>
            <person name="Rokhsar D.S."/>
            <person name="Weissenbach J."/>
            <person name="Armbrust E.V."/>
            <person name="Green B.R."/>
            <person name="Van de Peer Y."/>
            <person name="Grigoriev I.V."/>
        </authorList>
    </citation>
    <scope>NUCLEOTIDE SEQUENCE [LARGE SCALE GENOMIC DNA]</scope>
    <source>
        <strain evidence="9 10">CCAP 1055/1</strain>
    </source>
</reference>
<evidence type="ECO:0008006" key="11">
    <source>
        <dbReference type="Google" id="ProtNLM"/>
    </source>
</evidence>
<comment type="caution">
    <text evidence="7">Lacks conserved residue(s) required for the propagation of feature annotation.</text>
</comment>
<dbReference type="GO" id="GO:0012505">
    <property type="term" value="C:endomembrane system"/>
    <property type="evidence" value="ECO:0007669"/>
    <property type="project" value="UniProtKB-SubCell"/>
</dbReference>
<dbReference type="Proteomes" id="UP000000759">
    <property type="component" value="Chromosome 18"/>
</dbReference>
<dbReference type="PANTHER" id="PTHR10981:SF0">
    <property type="entry name" value="BATTENIN"/>
    <property type="match status" value="1"/>
</dbReference>
<feature type="transmembrane region" description="Helical" evidence="7">
    <location>
        <begin position="447"/>
        <end position="469"/>
    </location>
</feature>
<evidence type="ECO:0000256" key="6">
    <source>
        <dbReference type="ARBA" id="ARBA00023136"/>
    </source>
</evidence>
<dbReference type="OrthoDB" id="5965864at2759"/>
<dbReference type="InterPro" id="IPR036259">
    <property type="entry name" value="MFS_trans_sf"/>
</dbReference>
<accession>B7G7F0</accession>
<dbReference type="EMBL" id="CM000620">
    <property type="protein sequence ID" value="EEC45353.1"/>
    <property type="molecule type" value="Genomic_DNA"/>
</dbReference>
<dbReference type="eggNOG" id="KOG3880">
    <property type="taxonomic scope" value="Eukaryota"/>
</dbReference>
<evidence type="ECO:0000313" key="9">
    <source>
        <dbReference type="EMBL" id="EEC45353.1"/>
    </source>
</evidence>
<feature type="transmembrane region" description="Helical" evidence="7">
    <location>
        <begin position="166"/>
        <end position="184"/>
    </location>
</feature>
<evidence type="ECO:0000256" key="3">
    <source>
        <dbReference type="ARBA" id="ARBA00022448"/>
    </source>
</evidence>
<dbReference type="KEGG" id="pti:PHATRDRAFT_48698"/>
<dbReference type="Pfam" id="PF02487">
    <property type="entry name" value="CLN3"/>
    <property type="match status" value="1"/>
</dbReference>
<dbReference type="InterPro" id="IPR003492">
    <property type="entry name" value="Battenin_disease_Cln3"/>
</dbReference>
<evidence type="ECO:0000256" key="4">
    <source>
        <dbReference type="ARBA" id="ARBA00022692"/>
    </source>
</evidence>
<keyword evidence="6 7" id="KW-0472">Membrane</keyword>
<dbReference type="PaxDb" id="2850-Phatr48698"/>
<dbReference type="AlphaFoldDB" id="B7G7F0"/>
<sequence length="566" mass="60521">MGSQKGLSESGVGIPNWSPPACIESITKKSSNKLAIADHGRCRKMTMGPRRPVQGSELSYQPVSIDGEAEWEGSCDLQGFSGTSHARQSLPSSTSSSLSPCCDSGTIMAFGALGVLNNMPYVIMLAAAKSISEGGTALVYLANVVPGLIVKISAPYWFDRVSYRRRLWTASLLMGTAFVLVGLCSRESIDESSSQTVSSRTYGQLLGVALMSVQCGLGEASLLALAGGMDAAALTAFSSGTGVAGPAGYLWKIVLTSSLGWSLRRIAYTAILLPILYAGIYQRCIEPILRGDAGDVVPEYDTSQLEGPSIRDRRPETDVPLVPGETTGLGEELQVVDRSRSTCDNDTSREDCTNGSDASQDPLFTVPIASMTGTQRFHRVLSLWRYIVPLFTVYAAEYVCQAGVWTALGFPVSNAASRNHAYQTANACYQTGVLVSRSSGNCFRLSLVWLWILPGLQIVNLVFFTYVAANAPDADTEGGRWFWYYTPTVLYGAAVGTGLLGGGVYIHGYQRVVADSTQKDHCEFALSSVSVAEGLGVGFADILSLWWQSCLYKANNLAGAVVSCPF</sequence>
<dbReference type="HOGENOM" id="CLU_029663_1_1_1"/>
<feature type="transmembrane region" description="Helical" evidence="7">
    <location>
        <begin position="481"/>
        <end position="506"/>
    </location>
</feature>